<dbReference type="VEuPathDB" id="FungiDB:BO97DRAFT_402068"/>
<evidence type="ECO:0000313" key="1">
    <source>
        <dbReference type="EMBL" id="RAL17509.1"/>
    </source>
</evidence>
<dbReference type="GeneID" id="37198696"/>
<organism evidence="1 2">
    <name type="scientific">Aspergillus homomorphus (strain CBS 101889)</name>
    <dbReference type="NCBI Taxonomy" id="1450537"/>
    <lineage>
        <taxon>Eukaryota</taxon>
        <taxon>Fungi</taxon>
        <taxon>Dikarya</taxon>
        <taxon>Ascomycota</taxon>
        <taxon>Pezizomycotina</taxon>
        <taxon>Eurotiomycetes</taxon>
        <taxon>Eurotiomycetidae</taxon>
        <taxon>Eurotiales</taxon>
        <taxon>Aspergillaceae</taxon>
        <taxon>Aspergillus</taxon>
        <taxon>Aspergillus subgen. Circumdati</taxon>
    </lineage>
</organism>
<dbReference type="EMBL" id="KZ824267">
    <property type="protein sequence ID" value="RAL17509.1"/>
    <property type="molecule type" value="Genomic_DNA"/>
</dbReference>
<dbReference type="Proteomes" id="UP000248961">
    <property type="component" value="Unassembled WGS sequence"/>
</dbReference>
<proteinExistence type="predicted"/>
<sequence length="104" mass="11778">MASRESEREREREGEKSTMHPRIPVCACPVGLMSSSSANSCCVTLTFAFVWFTRKVRSTSLTPVRFPAVSTGDFLSQRCQVIQKWRPRERRGGKVSDRAADEPR</sequence>
<protein>
    <submittedName>
        <fullName evidence="1">Uncharacterized protein</fullName>
    </submittedName>
</protein>
<gene>
    <name evidence="1" type="ORF">BO97DRAFT_402068</name>
</gene>
<dbReference type="AlphaFoldDB" id="A0A395ICH4"/>
<evidence type="ECO:0000313" key="2">
    <source>
        <dbReference type="Proteomes" id="UP000248961"/>
    </source>
</evidence>
<reference evidence="1 2" key="1">
    <citation type="submission" date="2018-02" db="EMBL/GenBank/DDBJ databases">
        <title>The genomes of Aspergillus section Nigri reveals drivers in fungal speciation.</title>
        <authorList>
            <consortium name="DOE Joint Genome Institute"/>
            <person name="Vesth T.C."/>
            <person name="Nybo J."/>
            <person name="Theobald S."/>
            <person name="Brandl J."/>
            <person name="Frisvad J.C."/>
            <person name="Nielsen K.F."/>
            <person name="Lyhne E.K."/>
            <person name="Kogle M.E."/>
            <person name="Kuo A."/>
            <person name="Riley R."/>
            <person name="Clum A."/>
            <person name="Nolan M."/>
            <person name="Lipzen A."/>
            <person name="Salamov A."/>
            <person name="Henrissat B."/>
            <person name="Wiebenga A."/>
            <person name="De vries R.P."/>
            <person name="Grigoriev I.V."/>
            <person name="Mortensen U.H."/>
            <person name="Andersen M.R."/>
            <person name="Baker S.E."/>
        </authorList>
    </citation>
    <scope>NUCLEOTIDE SEQUENCE [LARGE SCALE GENOMIC DNA]</scope>
    <source>
        <strain evidence="1 2">CBS 101889</strain>
    </source>
</reference>
<keyword evidence="2" id="KW-1185">Reference proteome</keyword>
<name>A0A395ICH4_ASPHC</name>
<accession>A0A395ICH4</accession>
<dbReference type="RefSeq" id="XP_025556663.1">
    <property type="nucleotide sequence ID" value="XM_025694407.1"/>
</dbReference>